<keyword evidence="6" id="KW-1185">Reference proteome</keyword>
<reference evidence="6" key="1">
    <citation type="submission" date="2011-12" db="EMBL/GenBank/DDBJ databases">
        <title>The complete genome of chromosome of Sulfobacillus acidophilus DSM 10332.</title>
        <authorList>
            <person name="Lucas S."/>
            <person name="Han J."/>
            <person name="Lapidus A."/>
            <person name="Bruce D."/>
            <person name="Goodwin L."/>
            <person name="Pitluck S."/>
            <person name="Peters L."/>
            <person name="Kyrpides N."/>
            <person name="Mavromatis K."/>
            <person name="Ivanova N."/>
            <person name="Mikhailova N."/>
            <person name="Chertkov O."/>
            <person name="Saunders E."/>
            <person name="Detter J.C."/>
            <person name="Tapia R."/>
            <person name="Han C."/>
            <person name="Land M."/>
            <person name="Hauser L."/>
            <person name="Markowitz V."/>
            <person name="Cheng J.-F."/>
            <person name="Hugenholtz P."/>
            <person name="Woyke T."/>
            <person name="Wu D."/>
            <person name="Pukall R."/>
            <person name="Gehrich-Schroeter G."/>
            <person name="Schneider S."/>
            <person name="Klenk H.-P."/>
            <person name="Eisen J.A."/>
        </authorList>
    </citation>
    <scope>NUCLEOTIDE SEQUENCE [LARGE SCALE GENOMIC DNA]</scope>
    <source>
        <strain evidence="6">ATCC 700253 / DSM 10332 / NAL</strain>
    </source>
</reference>
<dbReference type="CDD" id="cd09010">
    <property type="entry name" value="MTAP_SsMTAPII_like_MTIP"/>
    <property type="match status" value="1"/>
</dbReference>
<dbReference type="InterPro" id="IPR010044">
    <property type="entry name" value="MTAP"/>
</dbReference>
<feature type="domain" description="Nucleoside phosphorylase" evidence="4">
    <location>
        <begin position="3"/>
        <end position="240"/>
    </location>
</feature>
<feature type="binding site" evidence="3">
    <location>
        <position position="185"/>
    </location>
    <ligand>
        <name>substrate</name>
    </ligand>
</feature>
<dbReference type="PANTHER" id="PTHR42679">
    <property type="entry name" value="S-METHYL-5'-THIOADENOSINE PHOSPHORYLASE"/>
    <property type="match status" value="1"/>
</dbReference>
<evidence type="ECO:0000256" key="3">
    <source>
        <dbReference type="HAMAP-Rule" id="MF_01963"/>
    </source>
</evidence>
<comment type="pathway">
    <text evidence="3">Purine metabolism; purine nucleoside salvage.</text>
</comment>
<evidence type="ECO:0000313" key="5">
    <source>
        <dbReference type="EMBL" id="AEW05451.1"/>
    </source>
</evidence>
<sequence>MNVAVIGGTGVYDPAWMLDAHTESVATPYGEALVTRGRLASAPDLSIIFLNRHGTGHALPPHRVNYRANIWALKALGVDRVVATAAVGSLNQAMAPGHFVLVDQFLDFTKSRPSTFFEGGEAGVVHTDMTEPYCGASRHRLSLSAAKWGIPLVNGGVYVTTEGPRFESAAEIRAFKLLGGDVVGMTGVPEVVLAREAGMCYTAIALVTNYAAGLAGQPLTHQEVLDVMKQQSERLRQLLAEGLPRLAETYACDCPTPEMPLIP</sequence>
<comment type="caution">
    <text evidence="3">Lacks conserved residue(s) required for the propagation of feature annotation.</text>
</comment>
<comment type="miscellaneous">
    <text evidence="3">Although this enzyme belongs to the family of MTA phosphorylases based on sequence homology, it has been shown that conserved amino acid substitutions in the substrate binding pocket convert the substrate specificity of this enzyme from 6-aminopurines to 6-oxopurines.</text>
</comment>
<dbReference type="NCBIfam" id="NF006599">
    <property type="entry name" value="PRK09136.1"/>
    <property type="match status" value="1"/>
</dbReference>
<feature type="site" description="Important for substrate specificity" evidence="3">
    <location>
        <position position="167"/>
    </location>
</feature>
<dbReference type="PANTHER" id="PTHR42679:SF2">
    <property type="entry name" value="S-METHYL-5'-THIOADENOSINE PHOSPHORYLASE"/>
    <property type="match status" value="1"/>
</dbReference>
<dbReference type="AlphaFoldDB" id="G8U1D1"/>
<dbReference type="Proteomes" id="UP000005439">
    <property type="component" value="Chromosome"/>
</dbReference>
<feature type="binding site" evidence="3">
    <location>
        <position position="186"/>
    </location>
    <ligand>
        <name>phosphate</name>
        <dbReference type="ChEBI" id="CHEBI:43474"/>
    </ligand>
</feature>
<comment type="catalytic activity">
    <reaction evidence="3">
        <text>a purine D-ribonucleoside + phosphate = a purine nucleobase + alpha-D-ribose 1-phosphate</text>
        <dbReference type="Rhea" id="RHEA:19805"/>
        <dbReference type="ChEBI" id="CHEBI:26386"/>
        <dbReference type="ChEBI" id="CHEBI:43474"/>
        <dbReference type="ChEBI" id="CHEBI:57720"/>
        <dbReference type="ChEBI" id="CHEBI:142355"/>
        <dbReference type="EC" id="2.4.2.1"/>
    </reaction>
</comment>
<evidence type="ECO:0000259" key="4">
    <source>
        <dbReference type="Pfam" id="PF01048"/>
    </source>
</evidence>
<gene>
    <name evidence="5" type="ordered locus">Sulac_1960</name>
</gene>
<dbReference type="KEGG" id="sap:Sulac_1960"/>
<keyword evidence="2 3" id="KW-0808">Transferase</keyword>
<feature type="site" description="Important for substrate specificity" evidence="3">
    <location>
        <position position="221"/>
    </location>
</feature>
<dbReference type="EMBL" id="CP003179">
    <property type="protein sequence ID" value="AEW05451.1"/>
    <property type="molecule type" value="Genomic_DNA"/>
</dbReference>
<feature type="binding site" evidence="3">
    <location>
        <position position="9"/>
    </location>
    <ligand>
        <name>phosphate</name>
        <dbReference type="ChEBI" id="CHEBI:43474"/>
    </ligand>
</feature>
<dbReference type="PATRIC" id="fig|679936.5.peg.2022"/>
<comment type="function">
    <text evidence="3">Purine nucleoside phosphorylase which is highly specific for 6-oxopurine nucleosides. Cleaves guanosine or inosine to respective bases and sugar-1-phosphate molecules. Involved in purine salvage.</text>
</comment>
<accession>G8U1D1</accession>
<protein>
    <recommendedName>
        <fullName evidence="3">Probable 6-oxopurine nucleoside phosphorylase</fullName>
        <ecNumber evidence="3">2.4.2.1</ecNumber>
    </recommendedName>
    <alternativeName>
        <fullName evidence="3">Purine nucleoside phosphorylase</fullName>
        <shortName evidence="3">PNP</shortName>
    </alternativeName>
</protein>
<dbReference type="GO" id="GO:0017061">
    <property type="term" value="F:S-methyl-5-thioadenosine phosphorylase activity"/>
    <property type="evidence" value="ECO:0007669"/>
    <property type="project" value="InterPro"/>
</dbReference>
<dbReference type="Pfam" id="PF01048">
    <property type="entry name" value="PNP_UDP_1"/>
    <property type="match status" value="1"/>
</dbReference>
<evidence type="ECO:0000256" key="2">
    <source>
        <dbReference type="ARBA" id="ARBA00022679"/>
    </source>
</evidence>
<keyword evidence="1 3" id="KW-0328">Glycosyltransferase</keyword>
<evidence type="ECO:0000313" key="6">
    <source>
        <dbReference type="Proteomes" id="UP000005439"/>
    </source>
</evidence>
<dbReference type="EC" id="2.4.2.1" evidence="3"/>
<organism evidence="5 6">
    <name type="scientific">Sulfobacillus acidophilus (strain ATCC 700253 / DSM 10332 / NAL)</name>
    <dbReference type="NCBI Taxonomy" id="679936"/>
    <lineage>
        <taxon>Bacteria</taxon>
        <taxon>Bacillati</taxon>
        <taxon>Bacillota</taxon>
        <taxon>Clostridia</taxon>
        <taxon>Eubacteriales</taxon>
        <taxon>Clostridiales Family XVII. Incertae Sedis</taxon>
        <taxon>Sulfobacillus</taxon>
    </lineage>
</organism>
<evidence type="ECO:0000256" key="1">
    <source>
        <dbReference type="ARBA" id="ARBA00022676"/>
    </source>
</evidence>
<keyword evidence="3" id="KW-0660">Purine salvage</keyword>
<dbReference type="GO" id="GO:0019509">
    <property type="term" value="P:L-methionine salvage from methylthioadenosine"/>
    <property type="evidence" value="ECO:0007669"/>
    <property type="project" value="TreeGrafter"/>
</dbReference>
<dbReference type="HOGENOM" id="CLU_054456_0_2_9"/>
<comment type="subunit">
    <text evidence="3">Homohexamer. Dimer of a homotrimer.</text>
</comment>
<dbReference type="UniPathway" id="UPA00606"/>
<dbReference type="InterPro" id="IPR035994">
    <property type="entry name" value="Nucleoside_phosphorylase_sf"/>
</dbReference>
<dbReference type="InterPro" id="IPR000845">
    <property type="entry name" value="Nucleoside_phosphorylase_d"/>
</dbReference>
<feature type="binding site" evidence="3">
    <location>
        <begin position="209"/>
        <end position="211"/>
    </location>
    <ligand>
        <name>substrate</name>
    </ligand>
</feature>
<dbReference type="Gene3D" id="3.40.50.1580">
    <property type="entry name" value="Nucleoside phosphorylase domain"/>
    <property type="match status" value="1"/>
</dbReference>
<dbReference type="STRING" id="679936.Sulac_1960"/>
<dbReference type="GO" id="GO:0005829">
    <property type="term" value="C:cytosol"/>
    <property type="evidence" value="ECO:0007669"/>
    <property type="project" value="TreeGrafter"/>
</dbReference>
<name>G8U1D1_SULAD</name>
<dbReference type="GO" id="GO:0006166">
    <property type="term" value="P:purine ribonucleoside salvage"/>
    <property type="evidence" value="ECO:0007669"/>
    <property type="project" value="UniProtKB-UniRule"/>
</dbReference>
<comment type="similarity">
    <text evidence="3">Belongs to the PNP/MTAP phosphorylase family. MTAP subfamily.</text>
</comment>
<proteinExistence type="inferred from homology"/>
<feature type="binding site" evidence="3">
    <location>
        <begin position="52"/>
        <end position="53"/>
    </location>
    <ligand>
        <name>phosphate</name>
        <dbReference type="ChEBI" id="CHEBI:43474"/>
    </ligand>
</feature>
<reference evidence="5 6" key="2">
    <citation type="journal article" date="2012" name="Stand. Genomic Sci.">
        <title>Complete genome sequence of the moderately thermophilic mineral-sulfide-oxidizing firmicute Sulfobacillus acidophilus type strain (NAL(T)).</title>
        <authorList>
            <person name="Anderson I."/>
            <person name="Chertkov O."/>
            <person name="Chen A."/>
            <person name="Saunders E."/>
            <person name="Lapidus A."/>
            <person name="Nolan M."/>
            <person name="Lucas S."/>
            <person name="Hammon N."/>
            <person name="Deshpande S."/>
            <person name="Cheng J.F."/>
            <person name="Han C."/>
            <person name="Tapia R."/>
            <person name="Goodwin L.A."/>
            <person name="Pitluck S."/>
            <person name="Liolios K."/>
            <person name="Pagani I."/>
            <person name="Ivanova N."/>
            <person name="Mikhailova N."/>
            <person name="Pati A."/>
            <person name="Palaniappan K."/>
            <person name="Land M."/>
            <person name="Pan C."/>
            <person name="Rohde M."/>
            <person name="Pukall R."/>
            <person name="Goker M."/>
            <person name="Detter J.C."/>
            <person name="Woyke T."/>
            <person name="Bristow J."/>
            <person name="Eisen J.A."/>
            <person name="Markowitz V."/>
            <person name="Hugenholtz P."/>
            <person name="Kyrpides N.C."/>
            <person name="Klenk H.P."/>
            <person name="Mavromatis K."/>
        </authorList>
    </citation>
    <scope>NUCLEOTIDE SEQUENCE [LARGE SCALE GENOMIC DNA]</scope>
    <source>
        <strain evidence="6">ATCC 700253 / DSM 10332 / NAL</strain>
    </source>
</reference>
<dbReference type="SUPFAM" id="SSF53167">
    <property type="entry name" value="Purine and uridine phosphorylases"/>
    <property type="match status" value="1"/>
</dbReference>
<dbReference type="NCBIfam" id="TIGR01694">
    <property type="entry name" value="MTAP"/>
    <property type="match status" value="1"/>
</dbReference>
<dbReference type="HAMAP" id="MF_01963">
    <property type="entry name" value="MTAP"/>
    <property type="match status" value="1"/>
</dbReference>